<name>A0ABX2VDJ7_9BACL</name>
<organism evidence="1 2">
    <name type="scientific">Exiguobacterium undae</name>
    <dbReference type="NCBI Taxonomy" id="169177"/>
    <lineage>
        <taxon>Bacteria</taxon>
        <taxon>Bacillati</taxon>
        <taxon>Bacillota</taxon>
        <taxon>Bacilli</taxon>
        <taxon>Bacillales</taxon>
        <taxon>Bacillales Family XII. Incertae Sedis</taxon>
        <taxon>Exiguobacterium</taxon>
    </lineage>
</organism>
<keyword evidence="2" id="KW-1185">Reference proteome</keyword>
<protein>
    <recommendedName>
        <fullName evidence="3">DNA-binding protein</fullName>
    </recommendedName>
</protein>
<dbReference type="SUPFAM" id="SSF47789">
    <property type="entry name" value="C-terminal domain of RNA polymerase alpha subunit"/>
    <property type="match status" value="1"/>
</dbReference>
<accession>A0ABX2VDJ7</accession>
<evidence type="ECO:0000313" key="1">
    <source>
        <dbReference type="EMBL" id="OAN15766.1"/>
    </source>
</evidence>
<dbReference type="Proteomes" id="UP000078447">
    <property type="component" value="Unassembled WGS sequence"/>
</dbReference>
<proteinExistence type="predicted"/>
<sequence>MQSNESKSEVFSSLAKPAQRALNAHGVTSLTGLSMYREDEVLRWHGIGPSSIPKLKRALADHGLAFKP</sequence>
<comment type="caution">
    <text evidence="1">The sequence shown here is derived from an EMBL/GenBank/DDBJ whole genome shotgun (WGS) entry which is preliminary data.</text>
</comment>
<evidence type="ECO:0000313" key="2">
    <source>
        <dbReference type="Proteomes" id="UP000078447"/>
    </source>
</evidence>
<gene>
    <name evidence="1" type="ORF">A3783_07485</name>
</gene>
<dbReference type="RefSeq" id="WP_035387636.1">
    <property type="nucleotide sequence ID" value="NZ_LVVL01000001.1"/>
</dbReference>
<dbReference type="EMBL" id="LVVL01000001">
    <property type="protein sequence ID" value="OAN15766.1"/>
    <property type="molecule type" value="Genomic_DNA"/>
</dbReference>
<reference evidence="1 2" key="1">
    <citation type="submission" date="2016-03" db="EMBL/GenBank/DDBJ databases">
        <authorList>
            <person name="Cho S.-Y."/>
            <person name="Lim S."/>
            <person name="Kim H."/>
            <person name="Soh E.H."/>
            <person name="Moon J.S."/>
        </authorList>
    </citation>
    <scope>NUCLEOTIDE SEQUENCE [LARGE SCALE GENOMIC DNA]</scope>
    <source>
        <strain evidence="1 2">KCTC 3810</strain>
    </source>
</reference>
<dbReference type="Gene3D" id="1.10.150.20">
    <property type="entry name" value="5' to 3' exonuclease, C-terminal subdomain"/>
    <property type="match status" value="1"/>
</dbReference>
<evidence type="ECO:0008006" key="3">
    <source>
        <dbReference type="Google" id="ProtNLM"/>
    </source>
</evidence>